<evidence type="ECO:0000256" key="1">
    <source>
        <dbReference type="SAM" id="Phobius"/>
    </source>
</evidence>
<sequence>MSNLTIVHVFRLKNMLLVGMILFLVNFLILKMMYCFMINLVKPFYSKVHVADRYHLYSIVSRGKPKKGGRIALREGKRLRPSIEQDLDDEEDLDIV</sequence>
<dbReference type="AlphaFoldDB" id="A0A445M9V5"/>
<protein>
    <submittedName>
        <fullName evidence="2">Uncharacterized protein</fullName>
    </submittedName>
</protein>
<proteinExistence type="predicted"/>
<keyword evidence="1" id="KW-0812">Transmembrane</keyword>
<keyword evidence="1" id="KW-1133">Transmembrane helix</keyword>
<name>A0A445M9V5_ENSVE</name>
<evidence type="ECO:0000313" key="2">
    <source>
        <dbReference type="EMBL" id="RZR71032.1"/>
    </source>
</evidence>
<gene>
    <name evidence="2" type="ORF">BHM03_00002944</name>
</gene>
<organism evidence="2">
    <name type="scientific">Ensete ventricosum</name>
    <name type="common">Abyssinian banana</name>
    <name type="synonym">Musa ensete</name>
    <dbReference type="NCBI Taxonomy" id="4639"/>
    <lineage>
        <taxon>Eukaryota</taxon>
        <taxon>Viridiplantae</taxon>
        <taxon>Streptophyta</taxon>
        <taxon>Embryophyta</taxon>
        <taxon>Tracheophyta</taxon>
        <taxon>Spermatophyta</taxon>
        <taxon>Magnoliopsida</taxon>
        <taxon>Liliopsida</taxon>
        <taxon>Zingiberales</taxon>
        <taxon>Musaceae</taxon>
        <taxon>Ensete</taxon>
    </lineage>
</organism>
<dbReference type="Proteomes" id="UP000290560">
    <property type="component" value="Unassembled WGS sequence"/>
</dbReference>
<keyword evidence="1" id="KW-0472">Membrane</keyword>
<accession>A0A445M9V5</accession>
<dbReference type="EMBL" id="KV875483">
    <property type="protein sequence ID" value="RZR71032.1"/>
    <property type="molecule type" value="Genomic_DNA"/>
</dbReference>
<reference evidence="2" key="1">
    <citation type="journal article" date="2018" name="Data Brief">
        <title>Genome sequence data from 17 accessions of Ensete ventricosum, a staple food crop for millions in Ethiopia.</title>
        <authorList>
            <person name="Yemataw Z."/>
            <person name="Muzemil S."/>
            <person name="Ambachew D."/>
            <person name="Tripathi L."/>
            <person name="Tesfaye K."/>
            <person name="Chala A."/>
            <person name="Farbos A."/>
            <person name="O'Neill P."/>
            <person name="Moore K."/>
            <person name="Grant M."/>
            <person name="Studholme D.J."/>
        </authorList>
    </citation>
    <scope>NUCLEOTIDE SEQUENCE [LARGE SCALE GENOMIC DNA]</scope>
    <source>
        <tissue evidence="2">Leaf</tissue>
    </source>
</reference>
<feature type="transmembrane region" description="Helical" evidence="1">
    <location>
        <begin position="15"/>
        <end position="37"/>
    </location>
</feature>